<keyword evidence="2" id="KW-1185">Reference proteome</keyword>
<name>A0A1Y0ISQ9_9BACL</name>
<accession>A0A1Y0ISQ9</accession>
<dbReference type="AlphaFoldDB" id="A0A1Y0ISQ9"/>
<gene>
    <name evidence="1" type="ORF">CBW65_20220</name>
</gene>
<proteinExistence type="predicted"/>
<protein>
    <submittedName>
        <fullName evidence="1">Uncharacterized protein</fullName>
    </submittedName>
</protein>
<dbReference type="RefSeq" id="WP_087458385.1">
    <property type="nucleotide sequence ID" value="NZ_CP021434.1"/>
</dbReference>
<evidence type="ECO:0000313" key="1">
    <source>
        <dbReference type="EMBL" id="ARU63039.1"/>
    </source>
</evidence>
<dbReference type="OrthoDB" id="2650176at2"/>
<dbReference type="Proteomes" id="UP000195437">
    <property type="component" value="Chromosome"/>
</dbReference>
<evidence type="ECO:0000313" key="2">
    <source>
        <dbReference type="Proteomes" id="UP000195437"/>
    </source>
</evidence>
<dbReference type="KEGG" id="tum:CBW65_20220"/>
<dbReference type="EMBL" id="CP021434">
    <property type="protein sequence ID" value="ARU63039.1"/>
    <property type="molecule type" value="Genomic_DNA"/>
</dbReference>
<organism evidence="1 2">
    <name type="scientific">Tumebacillus avium</name>
    <dbReference type="NCBI Taxonomy" id="1903704"/>
    <lineage>
        <taxon>Bacteria</taxon>
        <taxon>Bacillati</taxon>
        <taxon>Bacillota</taxon>
        <taxon>Bacilli</taxon>
        <taxon>Bacillales</taxon>
        <taxon>Alicyclobacillaceae</taxon>
        <taxon>Tumebacillus</taxon>
    </lineage>
</organism>
<sequence>MKTCVFLLILSLVTSMCEPIPDAKPLSSTSPVISKVYTTPIPIQGLWLTLPKKPGVVTIHVDAEHTSKVTFWLYPTGTGPKKCEFMGEDIDPSDGWSYQLEYGNRSLHTHFVVEAHGPGGTTFQFFNITTN</sequence>
<reference evidence="2" key="1">
    <citation type="submission" date="2017-05" db="EMBL/GenBank/DDBJ databases">
        <authorList>
            <person name="Sung H."/>
        </authorList>
    </citation>
    <scope>NUCLEOTIDE SEQUENCE [LARGE SCALE GENOMIC DNA]</scope>
    <source>
        <strain evidence="2">AR23208</strain>
    </source>
</reference>